<gene>
    <name evidence="9" type="ORF">EV695_0284</name>
</gene>
<keyword evidence="5 8" id="KW-0732">Signal</keyword>
<proteinExistence type="inferred from homology"/>
<keyword evidence="3" id="KW-1134">Transmembrane beta strand</keyword>
<dbReference type="GO" id="GO:0015483">
    <property type="term" value="F:long-chain fatty acid transporting porin activity"/>
    <property type="evidence" value="ECO:0007669"/>
    <property type="project" value="TreeGrafter"/>
</dbReference>
<comment type="subcellular location">
    <subcellularLocation>
        <location evidence="1">Cell outer membrane</location>
        <topology evidence="1">Multi-pass membrane protein</topology>
    </subcellularLocation>
</comment>
<protein>
    <submittedName>
        <fullName evidence="9">Long-chain fatty acid transport protein</fullName>
    </submittedName>
</protein>
<dbReference type="GO" id="GO:0009279">
    <property type="term" value="C:cell outer membrane"/>
    <property type="evidence" value="ECO:0007669"/>
    <property type="project" value="UniProtKB-SubCell"/>
</dbReference>
<dbReference type="Pfam" id="PF03349">
    <property type="entry name" value="Toluene_X"/>
    <property type="match status" value="1"/>
</dbReference>
<keyword evidence="6" id="KW-0472">Membrane</keyword>
<dbReference type="Gene3D" id="2.40.160.60">
    <property type="entry name" value="Outer membrane protein transport protein (OMPP1/FadL/TodX)"/>
    <property type="match status" value="1"/>
</dbReference>
<keyword evidence="4" id="KW-0812">Transmembrane</keyword>
<evidence type="ECO:0000256" key="7">
    <source>
        <dbReference type="ARBA" id="ARBA00023237"/>
    </source>
</evidence>
<dbReference type="EMBL" id="SMFQ01000002">
    <property type="protein sequence ID" value="TCJ88430.1"/>
    <property type="molecule type" value="Genomic_DNA"/>
</dbReference>
<evidence type="ECO:0000256" key="8">
    <source>
        <dbReference type="SAM" id="SignalP"/>
    </source>
</evidence>
<feature type="chain" id="PRO_5020877662" evidence="8">
    <location>
        <begin position="27"/>
        <end position="450"/>
    </location>
</feature>
<feature type="signal peptide" evidence="8">
    <location>
        <begin position="1"/>
        <end position="26"/>
    </location>
</feature>
<dbReference type="PROSITE" id="PS51257">
    <property type="entry name" value="PROKAR_LIPOPROTEIN"/>
    <property type="match status" value="1"/>
</dbReference>
<dbReference type="SUPFAM" id="SSF56935">
    <property type="entry name" value="Porins"/>
    <property type="match status" value="1"/>
</dbReference>
<evidence type="ECO:0000256" key="3">
    <source>
        <dbReference type="ARBA" id="ARBA00022452"/>
    </source>
</evidence>
<evidence type="ECO:0000256" key="5">
    <source>
        <dbReference type="ARBA" id="ARBA00022729"/>
    </source>
</evidence>
<evidence type="ECO:0000256" key="2">
    <source>
        <dbReference type="ARBA" id="ARBA00008163"/>
    </source>
</evidence>
<comment type="caution">
    <text evidence="9">The sequence shown here is derived from an EMBL/GenBank/DDBJ whole genome shotgun (WGS) entry which is preliminary data.</text>
</comment>
<comment type="similarity">
    <text evidence="2">Belongs to the OmpP1/FadL family.</text>
</comment>
<keyword evidence="10" id="KW-1185">Reference proteome</keyword>
<evidence type="ECO:0000256" key="4">
    <source>
        <dbReference type="ARBA" id="ARBA00022692"/>
    </source>
</evidence>
<dbReference type="PANTHER" id="PTHR35093">
    <property type="entry name" value="OUTER MEMBRANE PROTEIN NMB0088-RELATED"/>
    <property type="match status" value="1"/>
</dbReference>
<dbReference type="OrthoDB" id="19849at2"/>
<dbReference type="Proteomes" id="UP000294887">
    <property type="component" value="Unassembled WGS sequence"/>
</dbReference>
<evidence type="ECO:0000256" key="1">
    <source>
        <dbReference type="ARBA" id="ARBA00004571"/>
    </source>
</evidence>
<accession>A0A4R1F4X9</accession>
<dbReference type="InterPro" id="IPR005017">
    <property type="entry name" value="OMPP1/FadL/TodX"/>
</dbReference>
<dbReference type="PANTHER" id="PTHR35093:SF8">
    <property type="entry name" value="OUTER MEMBRANE PROTEIN NMB0088-RELATED"/>
    <property type="match status" value="1"/>
</dbReference>
<organism evidence="9 10">
    <name type="scientific">Cocleimonas flava</name>
    <dbReference type="NCBI Taxonomy" id="634765"/>
    <lineage>
        <taxon>Bacteria</taxon>
        <taxon>Pseudomonadati</taxon>
        <taxon>Pseudomonadota</taxon>
        <taxon>Gammaproteobacteria</taxon>
        <taxon>Thiotrichales</taxon>
        <taxon>Thiotrichaceae</taxon>
        <taxon>Cocleimonas</taxon>
    </lineage>
</organism>
<name>A0A4R1F4X9_9GAMM</name>
<dbReference type="AlphaFoldDB" id="A0A4R1F4X9"/>
<evidence type="ECO:0000256" key="6">
    <source>
        <dbReference type="ARBA" id="ARBA00023136"/>
    </source>
</evidence>
<dbReference type="RefSeq" id="WP_131904126.1">
    <property type="nucleotide sequence ID" value="NZ_BAAAFU010000008.1"/>
</dbReference>
<reference evidence="9 10" key="1">
    <citation type="submission" date="2019-03" db="EMBL/GenBank/DDBJ databases">
        <title>Genomic Encyclopedia of Type Strains, Phase IV (KMG-IV): sequencing the most valuable type-strain genomes for metagenomic binning, comparative biology and taxonomic classification.</title>
        <authorList>
            <person name="Goeker M."/>
        </authorList>
    </citation>
    <scope>NUCLEOTIDE SEQUENCE [LARGE SCALE GENOMIC DNA]</scope>
    <source>
        <strain evidence="9 10">DSM 24830</strain>
    </source>
</reference>
<evidence type="ECO:0000313" key="9">
    <source>
        <dbReference type="EMBL" id="TCJ88430.1"/>
    </source>
</evidence>
<sequence length="450" mass="47488">MEHQLKKSILATSVAVACLLSTSANATNGYASHGFGIIQKAMGGTAVAGSDNAMNMATNPAALSFGANNWTAGLDIFVPDRGTSYDSPEFNPSISGASLDGNDDSNFPIPEVAFQKHLNDKFSVGIAAYGNGGMNATYDRPIFSQTNNTGIDFSQLFVAPSVSMKLGEKNSIGASLNLVYQRIKIGGVDSFAPFSSDANNLSNNGYDGSTGAGISLGWQGQVNDKLTLGLAYRGKTKMSKFDNYSGLLAEQGRFDIPSMITAGLSFKATPKTTIALDFAHINYTDVASISNKNNTAQLQGQLLQGVAPADLQGPKLGDDDGAGFGWKDQNIIKLGVKHQLNNRLTLLAGYNHGKSPIPETETAFNVLAPATVEDHITLGMDYKLSKTSNLTFQYMHAFENKIKGDGTLTAQGPASPGSVIQVGPNPMTDVTAADISMSQNSFGIAYTKNF</sequence>
<keyword evidence="7" id="KW-0998">Cell outer membrane</keyword>
<evidence type="ECO:0000313" key="10">
    <source>
        <dbReference type="Proteomes" id="UP000294887"/>
    </source>
</evidence>